<dbReference type="EMBL" id="BBMN01000003">
    <property type="protein sequence ID" value="GAL03867.1"/>
    <property type="molecule type" value="Genomic_DNA"/>
</dbReference>
<name>A0A090R8C9_9GAMM</name>
<protein>
    <submittedName>
        <fullName evidence="7">Membrane protein</fullName>
    </submittedName>
</protein>
<organism evidence="7 8">
    <name type="scientific">Photobacterium aphoticum</name>
    <dbReference type="NCBI Taxonomy" id="754436"/>
    <lineage>
        <taxon>Bacteria</taxon>
        <taxon>Pseudomonadati</taxon>
        <taxon>Pseudomonadota</taxon>
        <taxon>Gammaproteobacteria</taxon>
        <taxon>Vibrionales</taxon>
        <taxon>Vibrionaceae</taxon>
        <taxon>Photobacterium</taxon>
    </lineage>
</organism>
<evidence type="ECO:0000256" key="3">
    <source>
        <dbReference type="ARBA" id="ARBA00022989"/>
    </source>
</evidence>
<keyword evidence="2 5" id="KW-0812">Transmembrane</keyword>
<dbReference type="Proteomes" id="UP000029227">
    <property type="component" value="Unassembled WGS sequence"/>
</dbReference>
<comment type="subcellular location">
    <subcellularLocation>
        <location evidence="1">Membrane</location>
        <topology evidence="1">Multi-pass membrane protein</topology>
    </subcellularLocation>
</comment>
<feature type="transmembrane region" description="Helical" evidence="5">
    <location>
        <begin position="111"/>
        <end position="128"/>
    </location>
</feature>
<feature type="domain" description="EamA" evidence="6">
    <location>
        <begin position="140"/>
        <end position="266"/>
    </location>
</feature>
<evidence type="ECO:0000259" key="6">
    <source>
        <dbReference type="Pfam" id="PF00892"/>
    </source>
</evidence>
<evidence type="ECO:0000256" key="1">
    <source>
        <dbReference type="ARBA" id="ARBA00004141"/>
    </source>
</evidence>
<feature type="transmembrane region" description="Helical" evidence="5">
    <location>
        <begin position="250"/>
        <end position="268"/>
    </location>
</feature>
<accession>A0A090R8C9</accession>
<dbReference type="GO" id="GO:0016020">
    <property type="term" value="C:membrane"/>
    <property type="evidence" value="ECO:0007669"/>
    <property type="project" value="UniProtKB-SubCell"/>
</dbReference>
<dbReference type="AlphaFoldDB" id="A0A090R8C9"/>
<feature type="transmembrane region" description="Helical" evidence="5">
    <location>
        <begin position="195"/>
        <end position="212"/>
    </location>
</feature>
<feature type="transmembrane region" description="Helical" evidence="5">
    <location>
        <begin position="224"/>
        <end position="244"/>
    </location>
</feature>
<evidence type="ECO:0000256" key="5">
    <source>
        <dbReference type="SAM" id="Phobius"/>
    </source>
</evidence>
<evidence type="ECO:0000256" key="2">
    <source>
        <dbReference type="ARBA" id="ARBA00022692"/>
    </source>
</evidence>
<evidence type="ECO:0000313" key="8">
    <source>
        <dbReference type="Proteomes" id="UP000029227"/>
    </source>
</evidence>
<gene>
    <name evidence="7" type="ORF">JCM19237_2018</name>
</gene>
<sequence length="279" mass="29998">MVGALLSFCLMAVGARELSGEINTAQVMLFRSTLGLVVISLILFATKQTALIHSPRIGLHCVRNGFHFMGQYGWLVGITVLPLAEVFALEFTVPLWTALIAWLCLGETLTLRKLSAILLGLLGVMVIVKPGMAVFNLSSFIVLGAACCYAISHTSTKSLAVTESPLTILFYMSLVQLPLGLLLTLNHWTAPTLQQGGWLFIIGATALTAHFCMTKAMQHAEVSIVVILDFMRLPAIGMVGAVLYGESLAPSLLVGAIIMLIGNLFALWQPKTAVKTLKS</sequence>
<proteinExistence type="predicted"/>
<keyword evidence="4 5" id="KW-0472">Membrane</keyword>
<dbReference type="eggNOG" id="COG0697">
    <property type="taxonomic scope" value="Bacteria"/>
</dbReference>
<reference evidence="7 8" key="1">
    <citation type="journal article" date="2014" name="Genome Announc.">
        <title>Draft Genome Sequences of Two Vibrionaceae Species, Vibrio ponticus C121 and Photobacterium aphoticum C119, Isolated as Coral Reef Microbiota.</title>
        <authorList>
            <person name="Al-saari N."/>
            <person name="Meirelles P.M."/>
            <person name="Mino S."/>
            <person name="Suda W."/>
            <person name="Oshima K."/>
            <person name="Hattori M."/>
            <person name="Ohkuma M."/>
            <person name="Thompson F.L."/>
            <person name="Gomez-Gil B."/>
            <person name="Sawabe T."/>
            <person name="Sawabe T."/>
        </authorList>
    </citation>
    <scope>NUCLEOTIDE SEQUENCE [LARGE SCALE GENOMIC DNA]</scope>
    <source>
        <strain evidence="7 8">JCM 19237</strain>
    </source>
</reference>
<feature type="transmembrane region" description="Helical" evidence="5">
    <location>
        <begin position="164"/>
        <end position="183"/>
    </location>
</feature>
<dbReference type="SUPFAM" id="SSF103481">
    <property type="entry name" value="Multidrug resistance efflux transporter EmrE"/>
    <property type="match status" value="2"/>
</dbReference>
<feature type="domain" description="EamA" evidence="6">
    <location>
        <begin position="2"/>
        <end position="128"/>
    </location>
</feature>
<dbReference type="PANTHER" id="PTHR22911:SF6">
    <property type="entry name" value="SOLUTE CARRIER FAMILY 35 MEMBER G1"/>
    <property type="match status" value="1"/>
</dbReference>
<dbReference type="InterPro" id="IPR037185">
    <property type="entry name" value="EmrE-like"/>
</dbReference>
<feature type="transmembrane region" description="Helical" evidence="5">
    <location>
        <begin position="25"/>
        <end position="45"/>
    </location>
</feature>
<keyword evidence="3 5" id="KW-1133">Transmembrane helix</keyword>
<dbReference type="PANTHER" id="PTHR22911">
    <property type="entry name" value="ACYL-MALONYL CONDENSING ENZYME-RELATED"/>
    <property type="match status" value="1"/>
</dbReference>
<dbReference type="STRING" id="754436.JCM19237_2018"/>
<evidence type="ECO:0000313" key="7">
    <source>
        <dbReference type="EMBL" id="GAL03867.1"/>
    </source>
</evidence>
<dbReference type="Pfam" id="PF00892">
    <property type="entry name" value="EamA"/>
    <property type="match status" value="2"/>
</dbReference>
<evidence type="ECO:0000256" key="4">
    <source>
        <dbReference type="ARBA" id="ARBA00023136"/>
    </source>
</evidence>
<dbReference type="InterPro" id="IPR000620">
    <property type="entry name" value="EamA_dom"/>
</dbReference>
<comment type="caution">
    <text evidence="7">The sequence shown here is derived from an EMBL/GenBank/DDBJ whole genome shotgun (WGS) entry which is preliminary data.</text>
</comment>